<dbReference type="SMART" id="SM00534">
    <property type="entry name" value="MUTSac"/>
    <property type="match status" value="1"/>
</dbReference>
<name>A0A8W7JW51_ANOAL</name>
<evidence type="ECO:0000256" key="2">
    <source>
        <dbReference type="ARBA" id="ARBA00022741"/>
    </source>
</evidence>
<dbReference type="PANTHER" id="PTHR11361:SF20">
    <property type="entry name" value="MUTS PROTEIN HOMOLOG 5"/>
    <property type="match status" value="1"/>
</dbReference>
<sequence length="833" mass="93544">MLVCQRMEEHEEISVLSERNPTGKILSLCWNAGALAASYYDIDQLELYAVQQAIEPRPQYVLLRDLVRRYNPLFYLISGPTCFLDDCGELLRLRTPASEQAPEAPTAGGNNNTTTTNTTTGNGPHIKIHEFNARSQAIAKRRLLALKLPGMPREPDESECRTFLESILPFEQELLVHSVGNLLLLLDGIGDPLPPDRLVTKINLVTPSTQLIIDGLTYEALQIFDASRHPSGFKCGTTESRGMSVYGLFNKCASRNGEQWLVRLMTQPTRDRDELHRRHETVQWLLENIGYANQLEQYLKHLSNLGLLYRRILQGSARNEDWKAFKKNLYYLYSLCKLCALTLDDAKVAGTLIDSLGRYVRNHDNALKQILFTLDKCLDLERGAEENKLIIRTGLDGTIDQLREQYDGLRRLVLETTRVEMQSLQLDLVNVCVTYLPSFGFVISTQIDEQLQRSGLLENASFELVFQADATAYFQIQLCKELNTEFGVMVGKLIEQELAFQARLISSVGHRFPEVMGVFKDAGKLDALLSFATIAKMYRYVRPCVGEDKTLQIGAGRHVMLEHRRDYQAHDTTVGGANAMHYVSVIAADCTIGKTTYLKELATICYLAHIGSFVPAEYARIPLLDSIYTRLDHPESIFSGRSSFMSELYQMALVLQNSSSRSLVLIDEFGKGTNYIEGKALLIASIEHLLKRQQDAPITFVTTRFAEISQFLPLSHRFLRVTQVGRTGTTGEPEASRNVTYNDTISVDVTDPNDLLETAYQLASRAVAFTLLKLHLTAGGLPDEETVRTLFNTTPVTRVIERCLEISHPSTGTRHANDDVNEAVPNRNTGTSD</sequence>
<evidence type="ECO:0000256" key="5">
    <source>
        <dbReference type="SAM" id="MobiDB-lite"/>
    </source>
</evidence>
<dbReference type="OrthoDB" id="29596at2759"/>
<dbReference type="GO" id="GO:0030983">
    <property type="term" value="F:mismatched DNA binding"/>
    <property type="evidence" value="ECO:0007669"/>
    <property type="project" value="InterPro"/>
</dbReference>
<keyword evidence="3" id="KW-0067">ATP-binding</keyword>
<dbReference type="InterPro" id="IPR036187">
    <property type="entry name" value="DNA_mismatch_repair_MutS_sf"/>
</dbReference>
<dbReference type="InterPro" id="IPR000432">
    <property type="entry name" value="DNA_mismatch_repair_MutS_C"/>
</dbReference>
<reference evidence="7" key="2">
    <citation type="submission" date="2022-08" db="UniProtKB">
        <authorList>
            <consortium name="EnsemblMetazoa"/>
        </authorList>
    </citation>
    <scope>IDENTIFICATION</scope>
    <source>
        <strain evidence="7">STECLA/ALBI9_A</strain>
    </source>
</reference>
<keyword evidence="4" id="KW-0238">DNA-binding</keyword>
<keyword evidence="2" id="KW-0547">Nucleotide-binding</keyword>
<dbReference type="GO" id="GO:0140664">
    <property type="term" value="F:ATP-dependent DNA damage sensor activity"/>
    <property type="evidence" value="ECO:0007669"/>
    <property type="project" value="InterPro"/>
</dbReference>
<comment type="similarity">
    <text evidence="1">Belongs to the DNA mismatch repair MutS family.</text>
</comment>
<dbReference type="Gene3D" id="3.40.50.300">
    <property type="entry name" value="P-loop containing nucleotide triphosphate hydrolases"/>
    <property type="match status" value="1"/>
</dbReference>
<dbReference type="AlphaFoldDB" id="A0A8W7JW51"/>
<keyword evidence="8" id="KW-1185">Reference proteome</keyword>
<dbReference type="Proteomes" id="UP000069272">
    <property type="component" value="Chromosome 2R"/>
</dbReference>
<proteinExistence type="inferred from homology"/>
<dbReference type="SUPFAM" id="SSF52540">
    <property type="entry name" value="P-loop containing nucleoside triphosphate hydrolases"/>
    <property type="match status" value="1"/>
</dbReference>
<dbReference type="PANTHER" id="PTHR11361">
    <property type="entry name" value="DNA MISMATCH REPAIR PROTEIN MUTS FAMILY MEMBER"/>
    <property type="match status" value="1"/>
</dbReference>
<evidence type="ECO:0000259" key="6">
    <source>
        <dbReference type="PROSITE" id="PS00486"/>
    </source>
</evidence>
<evidence type="ECO:0000256" key="1">
    <source>
        <dbReference type="ARBA" id="ARBA00006271"/>
    </source>
</evidence>
<dbReference type="InterPro" id="IPR007696">
    <property type="entry name" value="DNA_mismatch_repair_MutS_core"/>
</dbReference>
<feature type="domain" description="DNA mismatch repair proteins mutS family" evidence="6">
    <location>
        <begin position="662"/>
        <end position="678"/>
    </location>
</feature>
<protein>
    <recommendedName>
        <fullName evidence="6">DNA mismatch repair proteins mutS family domain-containing protein</fullName>
    </recommendedName>
</protein>
<dbReference type="KEGG" id="aali:118458254"/>
<dbReference type="PROSITE" id="PS00486">
    <property type="entry name" value="DNA_MISMATCH_REPAIR_2"/>
    <property type="match status" value="1"/>
</dbReference>
<dbReference type="InterPro" id="IPR027417">
    <property type="entry name" value="P-loop_NTPase"/>
</dbReference>
<dbReference type="GO" id="GO:0006298">
    <property type="term" value="P:mismatch repair"/>
    <property type="evidence" value="ECO:0007669"/>
    <property type="project" value="InterPro"/>
</dbReference>
<dbReference type="Gene3D" id="1.10.1420.10">
    <property type="match status" value="1"/>
</dbReference>
<evidence type="ECO:0000256" key="4">
    <source>
        <dbReference type="ARBA" id="ARBA00023125"/>
    </source>
</evidence>
<dbReference type="GO" id="GO:0005524">
    <property type="term" value="F:ATP binding"/>
    <property type="evidence" value="ECO:0007669"/>
    <property type="project" value="UniProtKB-KW"/>
</dbReference>
<dbReference type="SUPFAM" id="SSF48334">
    <property type="entry name" value="DNA repair protein MutS, domain III"/>
    <property type="match status" value="1"/>
</dbReference>
<dbReference type="SMART" id="SM00533">
    <property type="entry name" value="MUTSd"/>
    <property type="match status" value="1"/>
</dbReference>
<dbReference type="InterPro" id="IPR045076">
    <property type="entry name" value="MutS"/>
</dbReference>
<dbReference type="GeneID" id="118458254"/>
<evidence type="ECO:0000256" key="3">
    <source>
        <dbReference type="ARBA" id="ARBA00022840"/>
    </source>
</evidence>
<dbReference type="GO" id="GO:0005634">
    <property type="term" value="C:nucleus"/>
    <property type="evidence" value="ECO:0007669"/>
    <property type="project" value="TreeGrafter"/>
</dbReference>
<dbReference type="GO" id="GO:0051026">
    <property type="term" value="P:chiasma assembly"/>
    <property type="evidence" value="ECO:0007669"/>
    <property type="project" value="TreeGrafter"/>
</dbReference>
<accession>A0A8W7JW51</accession>
<feature type="region of interest" description="Disordered" evidence="5">
    <location>
        <begin position="809"/>
        <end position="833"/>
    </location>
</feature>
<dbReference type="Pfam" id="PF05192">
    <property type="entry name" value="MutS_III"/>
    <property type="match status" value="1"/>
</dbReference>
<dbReference type="Pfam" id="PF00488">
    <property type="entry name" value="MutS_V"/>
    <property type="match status" value="1"/>
</dbReference>
<feature type="compositionally biased region" description="Low complexity" evidence="5">
    <location>
        <begin position="108"/>
        <end position="123"/>
    </location>
</feature>
<evidence type="ECO:0000313" key="7">
    <source>
        <dbReference type="EnsemblMetazoa" id="AALB008364-PA"/>
    </source>
</evidence>
<dbReference type="RefSeq" id="XP_035776438.1">
    <property type="nucleotide sequence ID" value="XM_035920545.1"/>
</dbReference>
<feature type="region of interest" description="Disordered" evidence="5">
    <location>
        <begin position="97"/>
        <end position="125"/>
    </location>
</feature>
<dbReference type="RefSeq" id="XP_035776437.1">
    <property type="nucleotide sequence ID" value="XM_035920544.1"/>
</dbReference>
<dbReference type="EnsemblMetazoa" id="AALB008364-RA">
    <property type="protein sequence ID" value="AALB008364-PA"/>
    <property type="gene ID" value="AALB008364"/>
</dbReference>
<reference evidence="7 8" key="1">
    <citation type="journal article" date="2017" name="G3 (Bethesda)">
        <title>The Physical Genome Mapping of Anopheles albimanus Corrected Scaffold Misassemblies and Identified Interarm Rearrangements in Genus Anopheles.</title>
        <authorList>
            <person name="Artemov G.N."/>
            <person name="Peery A.N."/>
            <person name="Jiang X."/>
            <person name="Tu Z."/>
            <person name="Stegniy V.N."/>
            <person name="Sharakhova M.V."/>
            <person name="Sharakhov I.V."/>
        </authorList>
    </citation>
    <scope>NUCLEOTIDE SEQUENCE [LARGE SCALE GENOMIC DNA]</scope>
    <source>
        <strain evidence="7 8">ALBI9_A</strain>
    </source>
</reference>
<organism evidence="7 8">
    <name type="scientific">Anopheles albimanus</name>
    <name type="common">New world malaria mosquito</name>
    <dbReference type="NCBI Taxonomy" id="7167"/>
    <lineage>
        <taxon>Eukaryota</taxon>
        <taxon>Metazoa</taxon>
        <taxon>Ecdysozoa</taxon>
        <taxon>Arthropoda</taxon>
        <taxon>Hexapoda</taxon>
        <taxon>Insecta</taxon>
        <taxon>Pterygota</taxon>
        <taxon>Neoptera</taxon>
        <taxon>Endopterygota</taxon>
        <taxon>Diptera</taxon>
        <taxon>Nematocera</taxon>
        <taxon>Culicoidea</taxon>
        <taxon>Culicidae</taxon>
        <taxon>Anophelinae</taxon>
        <taxon>Anopheles</taxon>
    </lineage>
</organism>
<evidence type="ECO:0000313" key="8">
    <source>
        <dbReference type="Proteomes" id="UP000069272"/>
    </source>
</evidence>